<accession>A0ABV1TDN8</accession>
<dbReference type="RefSeq" id="WP_351956527.1">
    <property type="nucleotide sequence ID" value="NZ_JBEOZM010000004.1"/>
</dbReference>
<keyword evidence="3" id="KW-1185">Reference proteome</keyword>
<gene>
    <name evidence="2" type="ORF">ABT211_11300</name>
</gene>
<feature type="transmembrane region" description="Helical" evidence="1">
    <location>
        <begin position="104"/>
        <end position="124"/>
    </location>
</feature>
<keyword evidence="1" id="KW-0812">Transmembrane</keyword>
<comment type="caution">
    <text evidence="2">The sequence shown here is derived from an EMBL/GenBank/DDBJ whole genome shotgun (WGS) entry which is preliminary data.</text>
</comment>
<evidence type="ECO:0000313" key="2">
    <source>
        <dbReference type="EMBL" id="MER6267873.1"/>
    </source>
</evidence>
<evidence type="ECO:0000256" key="1">
    <source>
        <dbReference type="SAM" id="Phobius"/>
    </source>
</evidence>
<name>A0ABV1TDN8_9ACTN</name>
<dbReference type="Proteomes" id="UP001490365">
    <property type="component" value="Unassembled WGS sequence"/>
</dbReference>
<sequence length="225" mass="24016">MNHRRLLVPALRWATAGTLAAGGYLHAQLYVDGYRYVHVIGPLFLLQASASFALAVLLAVGTPPLLLRAAAAGVAAGALGGFAASRTVGVFGFAERGLQPAPQAGLSLLAETGTLLFLAAWQLASTAAGRKQASSTPLEPRPGSAWPSPRLRELRDTVRALLGLDDDTAVVIRQLSRDPRGRPPLETVVEVLPMDGGAAHRWTLHRPADQITEHDLRTILLHRRQ</sequence>
<proteinExistence type="predicted"/>
<feature type="transmembrane region" description="Helical" evidence="1">
    <location>
        <begin position="36"/>
        <end position="58"/>
    </location>
</feature>
<protein>
    <submittedName>
        <fullName evidence="2">Uncharacterized protein</fullName>
    </submittedName>
</protein>
<keyword evidence="1" id="KW-0472">Membrane</keyword>
<keyword evidence="1" id="KW-1133">Transmembrane helix</keyword>
<organism evidence="2 3">
    <name type="scientific">Streptomyces sp. 900105755</name>
    <dbReference type="NCBI Taxonomy" id="3154389"/>
    <lineage>
        <taxon>Bacteria</taxon>
        <taxon>Bacillati</taxon>
        <taxon>Actinomycetota</taxon>
        <taxon>Actinomycetes</taxon>
        <taxon>Kitasatosporales</taxon>
        <taxon>Streptomycetaceae</taxon>
        <taxon>Streptomyces</taxon>
    </lineage>
</organism>
<dbReference type="EMBL" id="JBEOZM010000004">
    <property type="protein sequence ID" value="MER6267873.1"/>
    <property type="molecule type" value="Genomic_DNA"/>
</dbReference>
<evidence type="ECO:0000313" key="3">
    <source>
        <dbReference type="Proteomes" id="UP001490365"/>
    </source>
</evidence>
<feature type="transmembrane region" description="Helical" evidence="1">
    <location>
        <begin position="65"/>
        <end position="84"/>
    </location>
</feature>
<reference evidence="2 3" key="1">
    <citation type="submission" date="2024-06" db="EMBL/GenBank/DDBJ databases">
        <title>The Natural Products Discovery Center: Release of the First 8490 Sequenced Strains for Exploring Actinobacteria Biosynthetic Diversity.</title>
        <authorList>
            <person name="Kalkreuter E."/>
            <person name="Kautsar S.A."/>
            <person name="Yang D."/>
            <person name="Bader C.D."/>
            <person name="Teijaro C.N."/>
            <person name="Fluegel L."/>
            <person name="Davis C.M."/>
            <person name="Simpson J.R."/>
            <person name="Lauterbach L."/>
            <person name="Steele A.D."/>
            <person name="Gui C."/>
            <person name="Meng S."/>
            <person name="Li G."/>
            <person name="Viehrig K."/>
            <person name="Ye F."/>
            <person name="Su P."/>
            <person name="Kiefer A.F."/>
            <person name="Nichols A."/>
            <person name="Cepeda A.J."/>
            <person name="Yan W."/>
            <person name="Fan B."/>
            <person name="Jiang Y."/>
            <person name="Adhikari A."/>
            <person name="Zheng C.-J."/>
            <person name="Schuster L."/>
            <person name="Cowan T.M."/>
            <person name="Smanski M.J."/>
            <person name="Chevrette M.G."/>
            <person name="De Carvalho L.P.S."/>
            <person name="Shen B."/>
        </authorList>
    </citation>
    <scope>NUCLEOTIDE SEQUENCE [LARGE SCALE GENOMIC DNA]</scope>
    <source>
        <strain evidence="2 3">NPDC001694</strain>
    </source>
</reference>